<dbReference type="EMBL" id="CP039347">
    <property type="protein sequence ID" value="QCD86375.1"/>
    <property type="molecule type" value="Genomic_DNA"/>
</dbReference>
<dbReference type="AlphaFoldDB" id="A0A4D6LDG1"/>
<protein>
    <submittedName>
        <fullName evidence="1">Uncharacterized protein</fullName>
    </submittedName>
</protein>
<name>A0A4D6LDG1_VIGUN</name>
<evidence type="ECO:0000313" key="2">
    <source>
        <dbReference type="Proteomes" id="UP000501690"/>
    </source>
</evidence>
<reference evidence="1 2" key="1">
    <citation type="submission" date="2019-04" db="EMBL/GenBank/DDBJ databases">
        <title>An improved genome assembly and genetic linkage map for asparagus bean, Vigna unguiculata ssp. sesquipedialis.</title>
        <authorList>
            <person name="Xia Q."/>
            <person name="Zhang R."/>
            <person name="Dong Y."/>
        </authorList>
    </citation>
    <scope>NUCLEOTIDE SEQUENCE [LARGE SCALE GENOMIC DNA]</scope>
    <source>
        <tissue evidence="1">Leaf</tissue>
    </source>
</reference>
<proteinExistence type="predicted"/>
<keyword evidence="2" id="KW-1185">Reference proteome</keyword>
<dbReference type="Proteomes" id="UP000501690">
    <property type="component" value="Linkage Group LG3"/>
</dbReference>
<gene>
    <name evidence="1" type="ORF">DEO72_LG3g896</name>
</gene>
<accession>A0A4D6LDG1</accession>
<sequence length="115" mass="13065">MCVHGEKIISNQRCSVLNPNNPITKIKLANGIVEEDPPRDSFWPPDEPATKPLNFPFPRTRIATIEASLQSAIMNLHQLTTTANNASQIEEEDLDGEGSWWQRWRKLVAGRETRE</sequence>
<organism evidence="1 2">
    <name type="scientific">Vigna unguiculata</name>
    <name type="common">Cowpea</name>
    <dbReference type="NCBI Taxonomy" id="3917"/>
    <lineage>
        <taxon>Eukaryota</taxon>
        <taxon>Viridiplantae</taxon>
        <taxon>Streptophyta</taxon>
        <taxon>Embryophyta</taxon>
        <taxon>Tracheophyta</taxon>
        <taxon>Spermatophyta</taxon>
        <taxon>Magnoliopsida</taxon>
        <taxon>eudicotyledons</taxon>
        <taxon>Gunneridae</taxon>
        <taxon>Pentapetalae</taxon>
        <taxon>rosids</taxon>
        <taxon>fabids</taxon>
        <taxon>Fabales</taxon>
        <taxon>Fabaceae</taxon>
        <taxon>Papilionoideae</taxon>
        <taxon>50 kb inversion clade</taxon>
        <taxon>NPAAA clade</taxon>
        <taxon>indigoferoid/millettioid clade</taxon>
        <taxon>Phaseoleae</taxon>
        <taxon>Vigna</taxon>
    </lineage>
</organism>
<evidence type="ECO:0000313" key="1">
    <source>
        <dbReference type="EMBL" id="QCD86375.1"/>
    </source>
</evidence>